<evidence type="ECO:0000313" key="1">
    <source>
        <dbReference type="EMBL" id="MCI09962.1"/>
    </source>
</evidence>
<comment type="caution">
    <text evidence="1">The sequence shown here is derived from an EMBL/GenBank/DDBJ whole genome shotgun (WGS) entry which is preliminary data.</text>
</comment>
<organism evidence="1 2">
    <name type="scientific">Trifolium medium</name>
    <dbReference type="NCBI Taxonomy" id="97028"/>
    <lineage>
        <taxon>Eukaryota</taxon>
        <taxon>Viridiplantae</taxon>
        <taxon>Streptophyta</taxon>
        <taxon>Embryophyta</taxon>
        <taxon>Tracheophyta</taxon>
        <taxon>Spermatophyta</taxon>
        <taxon>Magnoliopsida</taxon>
        <taxon>eudicotyledons</taxon>
        <taxon>Gunneridae</taxon>
        <taxon>Pentapetalae</taxon>
        <taxon>rosids</taxon>
        <taxon>fabids</taxon>
        <taxon>Fabales</taxon>
        <taxon>Fabaceae</taxon>
        <taxon>Papilionoideae</taxon>
        <taxon>50 kb inversion clade</taxon>
        <taxon>NPAAA clade</taxon>
        <taxon>Hologalegina</taxon>
        <taxon>IRL clade</taxon>
        <taxon>Trifolieae</taxon>
        <taxon>Trifolium</taxon>
    </lineage>
</organism>
<protein>
    <submittedName>
        <fullName evidence="1">Uncharacterized protein</fullName>
    </submittedName>
</protein>
<dbReference type="EMBL" id="LXQA010074530">
    <property type="protein sequence ID" value="MCI09962.1"/>
    <property type="molecule type" value="Genomic_DNA"/>
</dbReference>
<dbReference type="Proteomes" id="UP000265520">
    <property type="component" value="Unassembled WGS sequence"/>
</dbReference>
<feature type="non-terminal residue" evidence="1">
    <location>
        <position position="1"/>
    </location>
</feature>
<sequence>RNSLWEVKEAESIQMQILMEGFQDG</sequence>
<accession>A0A392PDY2</accession>
<dbReference type="AlphaFoldDB" id="A0A392PDY2"/>
<proteinExistence type="predicted"/>
<reference evidence="1 2" key="1">
    <citation type="journal article" date="2018" name="Front. Plant Sci.">
        <title>Red Clover (Trifolium pratense) and Zigzag Clover (T. medium) - A Picture of Genomic Similarities and Differences.</title>
        <authorList>
            <person name="Dluhosova J."/>
            <person name="Istvanek J."/>
            <person name="Nedelnik J."/>
            <person name="Repkova J."/>
        </authorList>
    </citation>
    <scope>NUCLEOTIDE SEQUENCE [LARGE SCALE GENOMIC DNA]</scope>
    <source>
        <strain evidence="2">cv. 10/8</strain>
        <tissue evidence="1">Leaf</tissue>
    </source>
</reference>
<evidence type="ECO:0000313" key="2">
    <source>
        <dbReference type="Proteomes" id="UP000265520"/>
    </source>
</evidence>
<name>A0A392PDY2_9FABA</name>
<keyword evidence="2" id="KW-1185">Reference proteome</keyword>